<accession>A0A2U3LW39</accession>
<dbReference type="Proteomes" id="UP000238916">
    <property type="component" value="Unassembled WGS sequence"/>
</dbReference>
<reference evidence="2" key="1">
    <citation type="submission" date="2018-02" db="EMBL/GenBank/DDBJ databases">
        <authorList>
            <person name="Hausmann B."/>
        </authorList>
    </citation>
    <scope>NUCLEOTIDE SEQUENCE [LARGE SCALE GENOMIC DNA]</scope>
    <source>
        <strain evidence="2">Peat soil MAG SbF1</strain>
    </source>
</reference>
<evidence type="ECO:0000313" key="1">
    <source>
        <dbReference type="EMBL" id="SPF56163.1"/>
    </source>
</evidence>
<evidence type="ECO:0000313" key="2">
    <source>
        <dbReference type="Proteomes" id="UP000238916"/>
    </source>
</evidence>
<name>A0A2U3LW39_9FIRM</name>
<proteinExistence type="predicted"/>
<organism evidence="1 2">
    <name type="scientific">Candidatus Desulfosporosinus infrequens</name>
    <dbReference type="NCBI Taxonomy" id="2043169"/>
    <lineage>
        <taxon>Bacteria</taxon>
        <taxon>Bacillati</taxon>
        <taxon>Bacillota</taxon>
        <taxon>Clostridia</taxon>
        <taxon>Eubacteriales</taxon>
        <taxon>Desulfitobacteriaceae</taxon>
        <taxon>Desulfosporosinus</taxon>
    </lineage>
</organism>
<protein>
    <submittedName>
        <fullName evidence="1">Uncharacterized protein</fullName>
    </submittedName>
</protein>
<dbReference type="EMBL" id="OMOF01000869">
    <property type="protein sequence ID" value="SPF56163.1"/>
    <property type="molecule type" value="Genomic_DNA"/>
</dbReference>
<dbReference type="AlphaFoldDB" id="A0A2U3LW39"/>
<gene>
    <name evidence="1" type="ORF">SBF1_8810002</name>
</gene>
<sequence>MIPGIIRRKKMKIIGFIAIPRKEGNTAWIVNKILEGTLRKYMV</sequence>